<gene>
    <name evidence="1" type="ORF">PZA08_09920</name>
</gene>
<name>A0ACD4VI44_9CAUL</name>
<proteinExistence type="predicted"/>
<keyword evidence="2" id="KW-1185">Reference proteome</keyword>
<evidence type="ECO:0000313" key="2">
    <source>
        <dbReference type="Proteomes" id="UP001302493"/>
    </source>
</evidence>
<accession>A0ACD4VI44</accession>
<reference evidence="1" key="1">
    <citation type="submission" date="2023-03" db="EMBL/GenBank/DDBJ databases">
        <title>Genome sequence of Brevundimonas nasdae SJTX8.</title>
        <authorList>
            <person name="Liang R."/>
        </authorList>
    </citation>
    <scope>NUCLEOTIDE SEQUENCE</scope>
    <source>
        <strain evidence="1">X8</strain>
    </source>
</reference>
<dbReference type="Proteomes" id="UP001302493">
    <property type="component" value="Chromosome"/>
</dbReference>
<protein>
    <submittedName>
        <fullName evidence="1">Uncharacterized protein</fullName>
    </submittedName>
</protein>
<sequence length="161" mass="17413">MLNGHLAPSTRYLYASAANSLYQQAASMVPNVDFDAALLAPDFSAIERVLSASLLARQADQGRQKAVRQVAAKFSKSSPALLAERLAAAQAEVQTLKRQRDLLVAGHRAAILAIGRIGGMKAWREYFVDYSGALQDLKELGALPEAEVVRIAPVEEPDPNR</sequence>
<evidence type="ECO:0000313" key="1">
    <source>
        <dbReference type="EMBL" id="WOB77650.1"/>
    </source>
</evidence>
<dbReference type="EMBL" id="CP119180">
    <property type="protein sequence ID" value="WOB77650.1"/>
    <property type="molecule type" value="Genomic_DNA"/>
</dbReference>
<organism evidence="1 2">
    <name type="scientific">Brevundimonas nasdae</name>
    <dbReference type="NCBI Taxonomy" id="172043"/>
    <lineage>
        <taxon>Bacteria</taxon>
        <taxon>Pseudomonadati</taxon>
        <taxon>Pseudomonadota</taxon>
        <taxon>Alphaproteobacteria</taxon>
        <taxon>Caulobacterales</taxon>
        <taxon>Caulobacteraceae</taxon>
        <taxon>Brevundimonas</taxon>
    </lineage>
</organism>